<reference evidence="5" key="1">
    <citation type="submission" date="2016-10" db="EMBL/GenBank/DDBJ databases">
        <authorList>
            <person name="Varghese N."/>
            <person name="Submissions S."/>
        </authorList>
    </citation>
    <scope>NUCLEOTIDE SEQUENCE [LARGE SCALE GENOMIC DNA]</scope>
    <source>
        <strain evidence="5">CGMCC 1.3431</strain>
    </source>
</reference>
<feature type="binding site" evidence="2">
    <location>
        <position position="364"/>
    </location>
    <ligand>
        <name>FAD</name>
        <dbReference type="ChEBI" id="CHEBI:57692"/>
    </ligand>
</feature>
<evidence type="ECO:0000256" key="3">
    <source>
        <dbReference type="SAM" id="MobiDB-lite"/>
    </source>
</evidence>
<evidence type="ECO:0000256" key="2">
    <source>
        <dbReference type="PIRSR" id="PIRSR011396-2"/>
    </source>
</evidence>
<dbReference type="PIRSF" id="PIRSF011396">
    <property type="entry name" value="Trp_halogenase"/>
    <property type="match status" value="1"/>
</dbReference>
<protein>
    <submittedName>
        <fullName evidence="4">Tryptophan halogenase</fullName>
    </submittedName>
</protein>
<dbReference type="InterPro" id="IPR006905">
    <property type="entry name" value="Flavin_halogenase"/>
</dbReference>
<name>A0A1G4RAM2_9CAUL</name>
<accession>A0A1G4RAM2</accession>
<gene>
    <name evidence="4" type="ORF">SAMN02927928_1727</name>
</gene>
<feature type="binding site" evidence="2">
    <location>
        <position position="77"/>
    </location>
    <ligand>
        <name>7-chloro-L-tryptophan</name>
        <dbReference type="ChEBI" id="CHEBI:58713"/>
    </ligand>
</feature>
<dbReference type="InterPro" id="IPR050816">
    <property type="entry name" value="Flavin-dep_Halogenase_NPB"/>
</dbReference>
<organism evidence="4 5">
    <name type="scientific">Asticcacaulis taihuensis</name>
    <dbReference type="NCBI Taxonomy" id="260084"/>
    <lineage>
        <taxon>Bacteria</taxon>
        <taxon>Pseudomonadati</taxon>
        <taxon>Pseudomonadota</taxon>
        <taxon>Alphaproteobacteria</taxon>
        <taxon>Caulobacterales</taxon>
        <taxon>Caulobacteraceae</taxon>
        <taxon>Asticcacaulis</taxon>
    </lineage>
</organism>
<keyword evidence="2" id="KW-0547">Nucleotide-binding</keyword>
<evidence type="ECO:0000313" key="4">
    <source>
        <dbReference type="EMBL" id="SCW53850.1"/>
    </source>
</evidence>
<evidence type="ECO:0000256" key="1">
    <source>
        <dbReference type="PIRSR" id="PIRSR011396-1"/>
    </source>
</evidence>
<evidence type="ECO:0000313" key="5">
    <source>
        <dbReference type="Proteomes" id="UP000199150"/>
    </source>
</evidence>
<dbReference type="AlphaFoldDB" id="A0A1G4RAM2"/>
<dbReference type="PANTHER" id="PTHR43747:SF4">
    <property type="entry name" value="FLAVIN-DEPENDENT TRYPTOPHAN HALOGENASE"/>
    <property type="match status" value="1"/>
</dbReference>
<dbReference type="EMBL" id="FMTS01000002">
    <property type="protein sequence ID" value="SCW53850.1"/>
    <property type="molecule type" value="Genomic_DNA"/>
</dbReference>
<dbReference type="SUPFAM" id="SSF51905">
    <property type="entry name" value="FAD/NAD(P)-binding domain"/>
    <property type="match status" value="1"/>
</dbReference>
<sequence length="529" mass="59110">MTPLKKVVIVGGGTAGWMAAALLAKLARKGLEIELVESEEIGTIGVGEATIPAIKRFNHLLELDETDFIRSTQATFKLGIEFVNWGREGDSYIHGFGKIGQDLGWLRMHQYWLKMRDTGKVSDRFADYSINTAAAYANRFMRARADMKASPLNDIAYAYHFDAGLYALYLRKYSENLGVKRTEGKIVKVNQRATDGFIEGVVLESGAVVEGELFIDCSGMRALLIEETLGAGYEDWSHWLPCDRAVAVPCSYMRSDAARASPPNGSGGQSALPRTGEPALGKSELLTPYTRSIAHKSGWQWRIPLQHRIGNGHVFSSRYISDDEATAVLMGNLDGAPLAEPRVIRFRTGKRRKVWDRNVVAVGLSSGFMEPLESTSIQLIQSVILRLLAFFPDSGFAPAPRDSFNRLVDEEYREIRDFLIAHYKLTARDDSPMWRYCRDMDIPDALRERLDLWRVAGRFFKTGEELFVDESWIQVLIGQGLIPTGYDPFVDLRAEGEIVKYLNDISGVIGKCVAAMPSHEQYIEATCKA</sequence>
<feature type="active site" evidence="1">
    <location>
        <position position="77"/>
    </location>
</feature>
<dbReference type="GO" id="GO:0000166">
    <property type="term" value="F:nucleotide binding"/>
    <property type="evidence" value="ECO:0007669"/>
    <property type="project" value="UniProtKB-KW"/>
</dbReference>
<feature type="binding site" evidence="2">
    <location>
        <position position="377"/>
    </location>
    <ligand>
        <name>FAD</name>
        <dbReference type="ChEBI" id="CHEBI:57692"/>
    </ligand>
</feature>
<proteinExistence type="predicted"/>
<dbReference type="RefSeq" id="WP_090646495.1">
    <property type="nucleotide sequence ID" value="NZ_CBCRYE010000004.1"/>
</dbReference>
<dbReference type="InterPro" id="IPR036188">
    <property type="entry name" value="FAD/NAD-bd_sf"/>
</dbReference>
<keyword evidence="2" id="KW-0274">FAD</keyword>
<feature type="binding site" evidence="2">
    <location>
        <position position="373"/>
    </location>
    <ligand>
        <name>L-tryptophan</name>
        <dbReference type="ChEBI" id="CHEBI:57912"/>
    </ligand>
</feature>
<dbReference type="Pfam" id="PF04820">
    <property type="entry name" value="Trp_halogenase"/>
    <property type="match status" value="2"/>
</dbReference>
<dbReference type="OrthoDB" id="5695497at2"/>
<dbReference type="InterPro" id="IPR033856">
    <property type="entry name" value="Trp_halogen"/>
</dbReference>
<feature type="binding site" evidence="2">
    <location>
        <begin position="12"/>
        <end position="15"/>
    </location>
    <ligand>
        <name>FAD</name>
        <dbReference type="ChEBI" id="CHEBI:57692"/>
    </ligand>
</feature>
<dbReference type="STRING" id="260084.SAMN02927928_1727"/>
<dbReference type="Gene3D" id="3.50.50.60">
    <property type="entry name" value="FAD/NAD(P)-binding domain"/>
    <property type="match status" value="2"/>
</dbReference>
<dbReference type="GO" id="GO:0004497">
    <property type="term" value="F:monooxygenase activity"/>
    <property type="evidence" value="ECO:0007669"/>
    <property type="project" value="InterPro"/>
</dbReference>
<dbReference type="Proteomes" id="UP000199150">
    <property type="component" value="Unassembled WGS sequence"/>
</dbReference>
<feature type="region of interest" description="Disordered" evidence="3">
    <location>
        <begin position="258"/>
        <end position="280"/>
    </location>
</feature>
<keyword evidence="2" id="KW-0285">Flavoprotein</keyword>
<dbReference type="PANTHER" id="PTHR43747">
    <property type="entry name" value="FAD-BINDING PROTEIN"/>
    <property type="match status" value="1"/>
</dbReference>
<keyword evidence="5" id="KW-1185">Reference proteome</keyword>